<reference evidence="1 2" key="1">
    <citation type="journal article" date="2019" name="Nat. Med.">
        <title>A library of human gut bacterial isolates paired with longitudinal multiomics data enables mechanistic microbiome research.</title>
        <authorList>
            <person name="Poyet M."/>
            <person name="Groussin M."/>
            <person name="Gibbons S.M."/>
            <person name="Avila-Pacheco J."/>
            <person name="Jiang X."/>
            <person name="Kearney S.M."/>
            <person name="Perrotta A.R."/>
            <person name="Berdy B."/>
            <person name="Zhao S."/>
            <person name="Lieberman T.D."/>
            <person name="Swanson P.K."/>
            <person name="Smith M."/>
            <person name="Roesemann S."/>
            <person name="Alexander J.E."/>
            <person name="Rich S.A."/>
            <person name="Livny J."/>
            <person name="Vlamakis H."/>
            <person name="Clish C."/>
            <person name="Bullock K."/>
            <person name="Deik A."/>
            <person name="Scott J."/>
            <person name="Pierce K.A."/>
            <person name="Xavier R.J."/>
            <person name="Alm E.J."/>
        </authorList>
    </citation>
    <scope>NUCLEOTIDE SEQUENCE [LARGE SCALE GENOMIC DNA]</scope>
    <source>
        <strain evidence="1 2">BIOML-A7</strain>
    </source>
</reference>
<dbReference type="AlphaFoldDB" id="A0A845KIY6"/>
<evidence type="ECO:0000313" key="1">
    <source>
        <dbReference type="EMBL" id="MZK16701.1"/>
    </source>
</evidence>
<evidence type="ECO:0000313" key="2">
    <source>
        <dbReference type="Proteomes" id="UP000446719"/>
    </source>
</evidence>
<dbReference type="RefSeq" id="WP_161158728.1">
    <property type="nucleotide sequence ID" value="NZ_WWSB01000001.1"/>
</dbReference>
<comment type="caution">
    <text evidence="1">The sequence shown here is derived from an EMBL/GenBank/DDBJ whole genome shotgun (WGS) entry which is preliminary data.</text>
</comment>
<protein>
    <submittedName>
        <fullName evidence="1">Uncharacterized protein</fullName>
    </submittedName>
</protein>
<sequence>MTENEYNLKYWLFYIQLEREFCETLNYVEFSDDNFKTYSKAYAKQLISIGSELDIIFKKLCQYVDSSKPRKNIKDYANILCNYDELIDAEVCFSFNRKLYKPFSNWTPDSSPSWWRAYNKIKHHRAEKENIKRANLKNVFYALTALFVLNRYLCKIVCADKIVQEPEIKSNLFAMAGWNICISEGNGFTKVISPEGNMQIVFDNE</sequence>
<organism evidence="1 2">
    <name type="scientific">Dorea longicatena</name>
    <dbReference type="NCBI Taxonomy" id="88431"/>
    <lineage>
        <taxon>Bacteria</taxon>
        <taxon>Bacillati</taxon>
        <taxon>Bacillota</taxon>
        <taxon>Clostridia</taxon>
        <taxon>Lachnospirales</taxon>
        <taxon>Lachnospiraceae</taxon>
        <taxon>Dorea</taxon>
    </lineage>
</organism>
<name>A0A845KIY6_9FIRM</name>
<dbReference type="Proteomes" id="UP000446719">
    <property type="component" value="Unassembled WGS sequence"/>
</dbReference>
<gene>
    <name evidence="1" type="ORF">GT565_00905</name>
</gene>
<dbReference type="EMBL" id="WWSB01000001">
    <property type="protein sequence ID" value="MZK16701.1"/>
    <property type="molecule type" value="Genomic_DNA"/>
</dbReference>
<accession>A0A845KIY6</accession>
<proteinExistence type="predicted"/>